<reference evidence="2" key="2">
    <citation type="journal article" date="2017" name="Nat. Plants">
        <title>The Aegilops tauschii genome reveals multiple impacts of transposons.</title>
        <authorList>
            <person name="Zhao G."/>
            <person name="Zou C."/>
            <person name="Li K."/>
            <person name="Wang K."/>
            <person name="Li T."/>
            <person name="Gao L."/>
            <person name="Zhang X."/>
            <person name="Wang H."/>
            <person name="Yang Z."/>
            <person name="Liu X."/>
            <person name="Jiang W."/>
            <person name="Mao L."/>
            <person name="Kong X."/>
            <person name="Jiao Y."/>
            <person name="Jia J."/>
        </authorList>
    </citation>
    <scope>NUCLEOTIDE SEQUENCE [LARGE SCALE GENOMIC DNA]</scope>
    <source>
        <strain evidence="2">cv. AL8/78</strain>
    </source>
</reference>
<sequence>MQVMSHFAAKQVLYLFRVKPYLTARLLVVVANNGFQLTFDLHGSNDPAYDELKVTSNVL</sequence>
<evidence type="ECO:0000313" key="1">
    <source>
        <dbReference type="EnsemblPlants" id="AET5Gv20357700.9"/>
    </source>
</evidence>
<name>A0A453KAB9_AEGTS</name>
<keyword evidence="2" id="KW-1185">Reference proteome</keyword>
<reference evidence="1" key="4">
    <citation type="submission" date="2019-03" db="UniProtKB">
        <authorList>
            <consortium name="EnsemblPlants"/>
        </authorList>
    </citation>
    <scope>IDENTIFICATION</scope>
</reference>
<evidence type="ECO:0000313" key="2">
    <source>
        <dbReference type="Proteomes" id="UP000015105"/>
    </source>
</evidence>
<reference evidence="2" key="1">
    <citation type="journal article" date="2014" name="Science">
        <title>Ancient hybridizations among the ancestral genomes of bread wheat.</title>
        <authorList>
            <consortium name="International Wheat Genome Sequencing Consortium,"/>
            <person name="Marcussen T."/>
            <person name="Sandve S.R."/>
            <person name="Heier L."/>
            <person name="Spannagl M."/>
            <person name="Pfeifer M."/>
            <person name="Jakobsen K.S."/>
            <person name="Wulff B.B."/>
            <person name="Steuernagel B."/>
            <person name="Mayer K.F."/>
            <person name="Olsen O.A."/>
        </authorList>
    </citation>
    <scope>NUCLEOTIDE SEQUENCE [LARGE SCALE GENOMIC DNA]</scope>
    <source>
        <strain evidence="2">cv. AL8/78</strain>
    </source>
</reference>
<reference evidence="1" key="5">
    <citation type="journal article" date="2021" name="G3 (Bethesda)">
        <title>Aegilops tauschii genome assembly Aet v5.0 features greater sequence contiguity and improved annotation.</title>
        <authorList>
            <person name="Wang L."/>
            <person name="Zhu T."/>
            <person name="Rodriguez J.C."/>
            <person name="Deal K.R."/>
            <person name="Dubcovsky J."/>
            <person name="McGuire P.E."/>
            <person name="Lux T."/>
            <person name="Spannagl M."/>
            <person name="Mayer K.F.X."/>
            <person name="Baldrich P."/>
            <person name="Meyers B.C."/>
            <person name="Huo N."/>
            <person name="Gu Y.Q."/>
            <person name="Zhou H."/>
            <person name="Devos K.M."/>
            <person name="Bennetzen J.L."/>
            <person name="Unver T."/>
            <person name="Budak H."/>
            <person name="Gulick P.J."/>
            <person name="Galiba G."/>
            <person name="Kalapos B."/>
            <person name="Nelson D.R."/>
            <person name="Li P."/>
            <person name="You F.M."/>
            <person name="Luo M.C."/>
            <person name="Dvorak J."/>
        </authorList>
    </citation>
    <scope>NUCLEOTIDE SEQUENCE [LARGE SCALE GENOMIC DNA]</scope>
    <source>
        <strain evidence="1">cv. AL8/78</strain>
    </source>
</reference>
<dbReference type="EnsemblPlants" id="AET5Gv20357700.9">
    <property type="protein sequence ID" value="AET5Gv20357700.9"/>
    <property type="gene ID" value="AET5Gv20357700"/>
</dbReference>
<dbReference type="AlphaFoldDB" id="A0A453KAB9"/>
<protein>
    <submittedName>
        <fullName evidence="1">Uncharacterized protein</fullName>
    </submittedName>
</protein>
<dbReference type="Proteomes" id="UP000015105">
    <property type="component" value="Chromosome 5D"/>
</dbReference>
<accession>A0A453KAB9</accession>
<proteinExistence type="predicted"/>
<reference evidence="1" key="3">
    <citation type="journal article" date="2017" name="Nature">
        <title>Genome sequence of the progenitor of the wheat D genome Aegilops tauschii.</title>
        <authorList>
            <person name="Luo M.C."/>
            <person name="Gu Y.Q."/>
            <person name="Puiu D."/>
            <person name="Wang H."/>
            <person name="Twardziok S.O."/>
            <person name="Deal K.R."/>
            <person name="Huo N."/>
            <person name="Zhu T."/>
            <person name="Wang L."/>
            <person name="Wang Y."/>
            <person name="McGuire P.E."/>
            <person name="Liu S."/>
            <person name="Long H."/>
            <person name="Ramasamy R.K."/>
            <person name="Rodriguez J.C."/>
            <person name="Van S.L."/>
            <person name="Yuan L."/>
            <person name="Wang Z."/>
            <person name="Xia Z."/>
            <person name="Xiao L."/>
            <person name="Anderson O.D."/>
            <person name="Ouyang S."/>
            <person name="Liang Y."/>
            <person name="Zimin A.V."/>
            <person name="Pertea G."/>
            <person name="Qi P."/>
            <person name="Bennetzen J.L."/>
            <person name="Dai X."/>
            <person name="Dawson M.W."/>
            <person name="Muller H.G."/>
            <person name="Kugler K."/>
            <person name="Rivarola-Duarte L."/>
            <person name="Spannagl M."/>
            <person name="Mayer K.F.X."/>
            <person name="Lu F.H."/>
            <person name="Bevan M.W."/>
            <person name="Leroy P."/>
            <person name="Li P."/>
            <person name="You F.M."/>
            <person name="Sun Q."/>
            <person name="Liu Z."/>
            <person name="Lyons E."/>
            <person name="Wicker T."/>
            <person name="Salzberg S.L."/>
            <person name="Devos K.M."/>
            <person name="Dvorak J."/>
        </authorList>
    </citation>
    <scope>NUCLEOTIDE SEQUENCE [LARGE SCALE GENOMIC DNA]</scope>
    <source>
        <strain evidence="1">cv. AL8/78</strain>
    </source>
</reference>
<organism evidence="1 2">
    <name type="scientific">Aegilops tauschii subsp. strangulata</name>
    <name type="common">Goatgrass</name>
    <dbReference type="NCBI Taxonomy" id="200361"/>
    <lineage>
        <taxon>Eukaryota</taxon>
        <taxon>Viridiplantae</taxon>
        <taxon>Streptophyta</taxon>
        <taxon>Embryophyta</taxon>
        <taxon>Tracheophyta</taxon>
        <taxon>Spermatophyta</taxon>
        <taxon>Magnoliopsida</taxon>
        <taxon>Liliopsida</taxon>
        <taxon>Poales</taxon>
        <taxon>Poaceae</taxon>
        <taxon>BOP clade</taxon>
        <taxon>Pooideae</taxon>
        <taxon>Triticodae</taxon>
        <taxon>Triticeae</taxon>
        <taxon>Triticinae</taxon>
        <taxon>Aegilops</taxon>
    </lineage>
</organism>
<dbReference type="Gramene" id="AET5Gv20357700.9">
    <property type="protein sequence ID" value="AET5Gv20357700.9"/>
    <property type="gene ID" value="AET5Gv20357700"/>
</dbReference>